<dbReference type="SUPFAM" id="SSF50494">
    <property type="entry name" value="Trypsin-like serine proteases"/>
    <property type="match status" value="1"/>
</dbReference>
<dbReference type="InterPro" id="IPR009003">
    <property type="entry name" value="Peptidase_S1_PA"/>
</dbReference>
<sequence length="244" mass="26320">MFCCRTIASKIYRLVILGLLVLVTSGCVSSNGPLANVQANEAAPAINYEMIGIPLLYHGFGSSVPITRDLSLTAAHVAKLNWANVVAYHPHCDIAIVKANNSKAVLPDLGLVYTNENVTTYGKDGTGNLLKGEGKYRLDLTFTNHSYFKNCQASVTDAPVREGMSGGGTFNSRGELVGIISAMASSNTRLANGEKLPYDRLSLFVSLNQVRGWLNQEVSKHYDTQAVVLNWNPSTQGQLANNAQ</sequence>
<reference evidence="1 2" key="1">
    <citation type="submission" date="2017-02" db="EMBL/GenBank/DDBJ databases">
        <authorList>
            <person name="Peterson S.W."/>
        </authorList>
    </citation>
    <scope>NUCLEOTIDE SEQUENCE [LARGE SCALE GENOMIC DNA]</scope>
    <source>
        <strain evidence="1 2">CECT 9027</strain>
    </source>
</reference>
<protein>
    <recommendedName>
        <fullName evidence="3">Serine protease</fullName>
    </recommendedName>
</protein>
<dbReference type="Gene3D" id="2.40.10.120">
    <property type="match status" value="1"/>
</dbReference>
<proteinExistence type="predicted"/>
<gene>
    <name evidence="1" type="ORF">VPAL9027_00359</name>
</gene>
<organism evidence="1 2">
    <name type="scientific">Vibrio palustris</name>
    <dbReference type="NCBI Taxonomy" id="1918946"/>
    <lineage>
        <taxon>Bacteria</taxon>
        <taxon>Pseudomonadati</taxon>
        <taxon>Pseudomonadota</taxon>
        <taxon>Gammaproteobacteria</taxon>
        <taxon>Vibrionales</taxon>
        <taxon>Vibrionaceae</taxon>
        <taxon>Vibrio</taxon>
    </lineage>
</organism>
<name>A0A1R4B0K3_9VIBR</name>
<evidence type="ECO:0000313" key="2">
    <source>
        <dbReference type="Proteomes" id="UP000189475"/>
    </source>
</evidence>
<dbReference type="Pfam" id="PF13365">
    <property type="entry name" value="Trypsin_2"/>
    <property type="match status" value="1"/>
</dbReference>
<dbReference type="AlphaFoldDB" id="A0A1R4B0K3"/>
<dbReference type="RefSeq" id="WP_077311717.1">
    <property type="nucleotide sequence ID" value="NZ_AP024887.1"/>
</dbReference>
<evidence type="ECO:0008006" key="3">
    <source>
        <dbReference type="Google" id="ProtNLM"/>
    </source>
</evidence>
<evidence type="ECO:0000313" key="1">
    <source>
        <dbReference type="EMBL" id="SJL82433.1"/>
    </source>
</evidence>
<dbReference type="OrthoDB" id="6535212at2"/>
<keyword evidence="2" id="KW-1185">Reference proteome</keyword>
<dbReference type="Proteomes" id="UP000189475">
    <property type="component" value="Unassembled WGS sequence"/>
</dbReference>
<accession>A0A1R4B0K3</accession>
<dbReference type="STRING" id="1918946.VPAL9027_00359"/>
<dbReference type="EMBL" id="FUFT01000001">
    <property type="protein sequence ID" value="SJL82433.1"/>
    <property type="molecule type" value="Genomic_DNA"/>
</dbReference>
<dbReference type="PROSITE" id="PS51257">
    <property type="entry name" value="PROKAR_LIPOPROTEIN"/>
    <property type="match status" value="1"/>
</dbReference>